<sequence length="65" mass="7558">MYIKKMQSSNHTQSEQEKLINSLTYISKLAGISPEEDLDLWLQVLISKYPEMEEVLQSLRESLLS</sequence>
<gene>
    <name evidence="1" type="ORF">IC620_09560</name>
</gene>
<comment type="caution">
    <text evidence="1">The sequence shown here is derived from an EMBL/GenBank/DDBJ whole genome shotgun (WGS) entry which is preliminary data.</text>
</comment>
<evidence type="ECO:0000313" key="1">
    <source>
        <dbReference type="EMBL" id="MBD1372600.1"/>
    </source>
</evidence>
<keyword evidence="2" id="KW-1185">Reference proteome</keyword>
<dbReference type="AlphaFoldDB" id="A0A926RTB1"/>
<evidence type="ECO:0000313" key="2">
    <source>
        <dbReference type="Proteomes" id="UP000661691"/>
    </source>
</evidence>
<proteinExistence type="predicted"/>
<dbReference type="Proteomes" id="UP000661691">
    <property type="component" value="Unassembled WGS sequence"/>
</dbReference>
<reference evidence="1" key="1">
    <citation type="submission" date="2020-09" db="EMBL/GenBank/DDBJ databases">
        <title>A novel bacterium of genus Hazenella, isolated from South China Sea.</title>
        <authorList>
            <person name="Huang H."/>
            <person name="Mo K."/>
            <person name="Hu Y."/>
        </authorList>
    </citation>
    <scope>NUCLEOTIDE SEQUENCE</scope>
    <source>
        <strain evidence="1">IB182357</strain>
    </source>
</reference>
<name>A0A926RTB1_9BACL</name>
<organism evidence="1 2">
    <name type="scientific">Polycladospora coralii</name>
    <dbReference type="NCBI Taxonomy" id="2771432"/>
    <lineage>
        <taxon>Bacteria</taxon>
        <taxon>Bacillati</taxon>
        <taxon>Bacillota</taxon>
        <taxon>Bacilli</taxon>
        <taxon>Bacillales</taxon>
        <taxon>Thermoactinomycetaceae</taxon>
        <taxon>Polycladospora</taxon>
    </lineage>
</organism>
<accession>A0A926RTB1</accession>
<dbReference type="RefSeq" id="WP_191140502.1">
    <property type="nucleotide sequence ID" value="NZ_JACXAG020000006.1"/>
</dbReference>
<protein>
    <submittedName>
        <fullName evidence="1">Uncharacterized protein</fullName>
    </submittedName>
</protein>
<dbReference type="EMBL" id="JACXAH010000012">
    <property type="protein sequence ID" value="MBD1372600.1"/>
    <property type="molecule type" value="Genomic_DNA"/>
</dbReference>